<feature type="domain" description="Porin" evidence="2">
    <location>
        <begin position="11"/>
        <end position="351"/>
    </location>
</feature>
<proteinExistence type="predicted"/>
<dbReference type="Pfam" id="PF13609">
    <property type="entry name" value="Porin_4"/>
    <property type="match status" value="1"/>
</dbReference>
<keyword evidence="1" id="KW-0732">Signal</keyword>
<dbReference type="PATRIC" id="fig|74031.6.peg.1362"/>
<dbReference type="Gene3D" id="2.40.160.10">
    <property type="entry name" value="Porin"/>
    <property type="match status" value="1"/>
</dbReference>
<dbReference type="OrthoDB" id="6758483at2"/>
<keyword evidence="4" id="KW-1185">Reference proteome</keyword>
<dbReference type="SUPFAM" id="SSF56935">
    <property type="entry name" value="Porins"/>
    <property type="match status" value="1"/>
</dbReference>
<dbReference type="RefSeq" id="WP_082237507.1">
    <property type="nucleotide sequence ID" value="NZ_CP118494.1"/>
</dbReference>
<comment type="caution">
    <text evidence="3">The sequence shown here is derived from an EMBL/GenBank/DDBJ whole genome shotgun (WGS) entry which is preliminary data.</text>
</comment>
<feature type="chain" id="PRO_5005563349" description="Porin domain-containing protein" evidence="1">
    <location>
        <begin position="24"/>
        <end position="372"/>
    </location>
</feature>
<dbReference type="InterPro" id="IPR033900">
    <property type="entry name" value="Gram_neg_porin_domain"/>
</dbReference>
<dbReference type="EMBL" id="LGVV01000012">
    <property type="protein sequence ID" value="KNX42130.1"/>
    <property type="molecule type" value="Genomic_DNA"/>
</dbReference>
<evidence type="ECO:0000313" key="3">
    <source>
        <dbReference type="EMBL" id="KNX42130.1"/>
    </source>
</evidence>
<reference evidence="4" key="1">
    <citation type="submission" date="2015-07" db="EMBL/GenBank/DDBJ databases">
        <title>Draft Genome Sequence of Roseovarius tolerans EL-164, a producer of N-Acylated Alanine Methyl Esters (NAMEs).</title>
        <authorList>
            <person name="Voget S."/>
            <person name="Bruns H."/>
            <person name="Wagner-Doebler I."/>
            <person name="Schulz S."/>
            <person name="Daniel R."/>
        </authorList>
    </citation>
    <scope>NUCLEOTIDE SEQUENCE [LARGE SCALE GENOMIC DNA]</scope>
    <source>
        <strain evidence="4">EL-164</strain>
    </source>
</reference>
<dbReference type="GO" id="GO:0015288">
    <property type="term" value="F:porin activity"/>
    <property type="evidence" value="ECO:0007669"/>
    <property type="project" value="InterPro"/>
</dbReference>
<sequence length="372" mass="38111">MKKQILSTSAIALGVAMAAPASAQEWNLDWGGFANTNVGISSIDRNAANEALFPGVDNDGVNIFTNSEIIFSPSVTLDNGMTFGFNVQMEALNGGGGTDGIDESYVTISSDTLGRIDLGSENSAGYRSMVAAPQVGSMPINSRSTSAFVPVTGSGGFRQAALSSYTEVGGNNDVQRITYFTPSFNGLTLGVSYAPSNAGNASNNAPVDFNSAANITDIFDVGVSYSQSFNGVDIDLGGRWGTGDSNLAGVSDPETWGLGAAISVSGFTFGVGYAENDNGAVGGVGDQEGLSVGVAYDIAGPWTVGLEGYFGEVDNGAGVDSSDYDVIKLAASRSLGAGVSWDVYYFNQETTNGNTGGKIEGDVVATAINLSF</sequence>
<dbReference type="STRING" id="74031.SAMN04488077_11348"/>
<gene>
    <name evidence="3" type="ORF">ROTO_13330</name>
</gene>
<evidence type="ECO:0000256" key="1">
    <source>
        <dbReference type="SAM" id="SignalP"/>
    </source>
</evidence>
<evidence type="ECO:0000259" key="2">
    <source>
        <dbReference type="Pfam" id="PF13609"/>
    </source>
</evidence>
<dbReference type="InterPro" id="IPR023614">
    <property type="entry name" value="Porin_dom_sf"/>
</dbReference>
<dbReference type="GO" id="GO:0016020">
    <property type="term" value="C:membrane"/>
    <property type="evidence" value="ECO:0007669"/>
    <property type="project" value="InterPro"/>
</dbReference>
<accession>A0A0L6CWU4</accession>
<evidence type="ECO:0000313" key="4">
    <source>
        <dbReference type="Proteomes" id="UP000037046"/>
    </source>
</evidence>
<feature type="signal peptide" evidence="1">
    <location>
        <begin position="1"/>
        <end position="23"/>
    </location>
</feature>
<name>A0A0L6CWU4_9RHOB</name>
<dbReference type="AlphaFoldDB" id="A0A0L6CWU4"/>
<organism evidence="3 4">
    <name type="scientific">Roseovarius tolerans</name>
    <dbReference type="NCBI Taxonomy" id="74031"/>
    <lineage>
        <taxon>Bacteria</taxon>
        <taxon>Pseudomonadati</taxon>
        <taxon>Pseudomonadota</taxon>
        <taxon>Alphaproteobacteria</taxon>
        <taxon>Rhodobacterales</taxon>
        <taxon>Roseobacteraceae</taxon>
        <taxon>Roseovarius</taxon>
    </lineage>
</organism>
<protein>
    <recommendedName>
        <fullName evidence="2">Porin domain-containing protein</fullName>
    </recommendedName>
</protein>
<dbReference type="Proteomes" id="UP000037046">
    <property type="component" value="Unassembled WGS sequence"/>
</dbReference>